<protein>
    <submittedName>
        <fullName evidence="2">Alpha/beta hydrolase</fullName>
    </submittedName>
</protein>
<dbReference type="SUPFAM" id="SSF53474">
    <property type="entry name" value="alpha/beta-Hydrolases"/>
    <property type="match status" value="1"/>
</dbReference>
<sequence length="79" mass="8197">MSVQSGTVDLGGGIPPVHVLDPVENASGAALLWIHGGGMVIGSPAQDYARMASLCTSLRITVVMATYRLSPEHPFPTPP</sequence>
<name>A0A9D2QGJ4_9CORY</name>
<dbReference type="InterPro" id="IPR013094">
    <property type="entry name" value="AB_hydrolase_3"/>
</dbReference>
<evidence type="ECO:0000259" key="1">
    <source>
        <dbReference type="Pfam" id="PF07859"/>
    </source>
</evidence>
<evidence type="ECO:0000313" key="3">
    <source>
        <dbReference type="Proteomes" id="UP000823858"/>
    </source>
</evidence>
<dbReference type="Gene3D" id="3.40.50.1820">
    <property type="entry name" value="alpha/beta hydrolase"/>
    <property type="match status" value="1"/>
</dbReference>
<reference evidence="2" key="1">
    <citation type="journal article" date="2021" name="PeerJ">
        <title>Extensive microbial diversity within the chicken gut microbiome revealed by metagenomics and culture.</title>
        <authorList>
            <person name="Gilroy R."/>
            <person name="Ravi A."/>
            <person name="Getino M."/>
            <person name="Pursley I."/>
            <person name="Horton D.L."/>
            <person name="Alikhan N.F."/>
            <person name="Baker D."/>
            <person name="Gharbi K."/>
            <person name="Hall N."/>
            <person name="Watson M."/>
            <person name="Adriaenssens E.M."/>
            <person name="Foster-Nyarko E."/>
            <person name="Jarju S."/>
            <person name="Secka A."/>
            <person name="Antonio M."/>
            <person name="Oren A."/>
            <person name="Chaudhuri R.R."/>
            <person name="La Ragione R."/>
            <person name="Hildebrand F."/>
            <person name="Pallen M.J."/>
        </authorList>
    </citation>
    <scope>NUCLEOTIDE SEQUENCE</scope>
    <source>
        <strain evidence="2">ChiHjej13B12-4958</strain>
    </source>
</reference>
<keyword evidence="2" id="KW-0378">Hydrolase</keyword>
<dbReference type="GO" id="GO:0016787">
    <property type="term" value="F:hydrolase activity"/>
    <property type="evidence" value="ECO:0007669"/>
    <property type="project" value="UniProtKB-KW"/>
</dbReference>
<comment type="caution">
    <text evidence="2">The sequence shown here is derived from an EMBL/GenBank/DDBJ whole genome shotgun (WGS) entry which is preliminary data.</text>
</comment>
<dbReference type="InterPro" id="IPR029058">
    <property type="entry name" value="AB_hydrolase_fold"/>
</dbReference>
<gene>
    <name evidence="2" type="ORF">H9751_09115</name>
</gene>
<feature type="domain" description="Alpha/beta hydrolase fold-3" evidence="1">
    <location>
        <begin position="31"/>
        <end position="77"/>
    </location>
</feature>
<dbReference type="AlphaFoldDB" id="A0A9D2QGJ4"/>
<proteinExistence type="predicted"/>
<accession>A0A9D2QGJ4</accession>
<organism evidence="2 3">
    <name type="scientific">Candidatus Corynebacterium faecigallinarum</name>
    <dbReference type="NCBI Taxonomy" id="2838528"/>
    <lineage>
        <taxon>Bacteria</taxon>
        <taxon>Bacillati</taxon>
        <taxon>Actinomycetota</taxon>
        <taxon>Actinomycetes</taxon>
        <taxon>Mycobacteriales</taxon>
        <taxon>Corynebacteriaceae</taxon>
        <taxon>Corynebacterium</taxon>
    </lineage>
</organism>
<dbReference type="Proteomes" id="UP000823858">
    <property type="component" value="Unassembled WGS sequence"/>
</dbReference>
<dbReference type="Pfam" id="PF07859">
    <property type="entry name" value="Abhydrolase_3"/>
    <property type="match status" value="1"/>
</dbReference>
<reference evidence="2" key="2">
    <citation type="submission" date="2021-04" db="EMBL/GenBank/DDBJ databases">
        <authorList>
            <person name="Gilroy R."/>
        </authorList>
    </citation>
    <scope>NUCLEOTIDE SEQUENCE</scope>
    <source>
        <strain evidence="2">ChiHjej13B12-4958</strain>
    </source>
</reference>
<dbReference type="EMBL" id="DWVP01000022">
    <property type="protein sequence ID" value="HJC85688.1"/>
    <property type="molecule type" value="Genomic_DNA"/>
</dbReference>
<evidence type="ECO:0000313" key="2">
    <source>
        <dbReference type="EMBL" id="HJC85688.1"/>
    </source>
</evidence>